<evidence type="ECO:0000313" key="6">
    <source>
        <dbReference type="Proteomes" id="UP000799537"/>
    </source>
</evidence>
<dbReference type="CDD" id="cd00067">
    <property type="entry name" value="GAL4"/>
    <property type="match status" value="1"/>
</dbReference>
<keyword evidence="2" id="KW-0539">Nucleus</keyword>
<feature type="domain" description="Zn(2)-C6 fungal-type" evidence="4">
    <location>
        <begin position="11"/>
        <end position="41"/>
    </location>
</feature>
<dbReference type="SMART" id="SM00066">
    <property type="entry name" value="GAL4"/>
    <property type="match status" value="1"/>
</dbReference>
<dbReference type="AlphaFoldDB" id="A0A6A6C0P2"/>
<evidence type="ECO:0000256" key="1">
    <source>
        <dbReference type="ARBA" id="ARBA00004123"/>
    </source>
</evidence>
<comment type="subcellular location">
    <subcellularLocation>
        <location evidence="1">Nucleus</location>
    </subcellularLocation>
</comment>
<feature type="region of interest" description="Disordered" evidence="3">
    <location>
        <begin position="567"/>
        <end position="588"/>
    </location>
</feature>
<dbReference type="InterPro" id="IPR036864">
    <property type="entry name" value="Zn2-C6_fun-type_DNA-bd_sf"/>
</dbReference>
<evidence type="ECO:0000256" key="2">
    <source>
        <dbReference type="ARBA" id="ARBA00023242"/>
    </source>
</evidence>
<reference evidence="5" key="1">
    <citation type="journal article" date="2020" name="Stud. Mycol.">
        <title>101 Dothideomycetes genomes: a test case for predicting lifestyles and emergence of pathogens.</title>
        <authorList>
            <person name="Haridas S."/>
            <person name="Albert R."/>
            <person name="Binder M."/>
            <person name="Bloem J."/>
            <person name="Labutti K."/>
            <person name="Salamov A."/>
            <person name="Andreopoulos B."/>
            <person name="Baker S."/>
            <person name="Barry K."/>
            <person name="Bills G."/>
            <person name="Bluhm B."/>
            <person name="Cannon C."/>
            <person name="Castanera R."/>
            <person name="Culley D."/>
            <person name="Daum C."/>
            <person name="Ezra D."/>
            <person name="Gonzalez J."/>
            <person name="Henrissat B."/>
            <person name="Kuo A."/>
            <person name="Liang C."/>
            <person name="Lipzen A."/>
            <person name="Lutzoni F."/>
            <person name="Magnuson J."/>
            <person name="Mondo S."/>
            <person name="Nolan M."/>
            <person name="Ohm R."/>
            <person name="Pangilinan J."/>
            <person name="Park H.-J."/>
            <person name="Ramirez L."/>
            <person name="Alfaro M."/>
            <person name="Sun H."/>
            <person name="Tritt A."/>
            <person name="Yoshinaga Y."/>
            <person name="Zwiers L.-H."/>
            <person name="Turgeon B."/>
            <person name="Goodwin S."/>
            <person name="Spatafora J."/>
            <person name="Crous P."/>
            <person name="Grigoriev I."/>
        </authorList>
    </citation>
    <scope>NUCLEOTIDE SEQUENCE</scope>
    <source>
        <strain evidence="5">ATCC 36951</strain>
    </source>
</reference>
<dbReference type="Proteomes" id="UP000799537">
    <property type="component" value="Unassembled WGS sequence"/>
</dbReference>
<evidence type="ECO:0000259" key="4">
    <source>
        <dbReference type="PROSITE" id="PS50048"/>
    </source>
</evidence>
<dbReference type="InterPro" id="IPR021858">
    <property type="entry name" value="Fun_TF"/>
</dbReference>
<dbReference type="Pfam" id="PF00172">
    <property type="entry name" value="Zn_clus"/>
    <property type="match status" value="1"/>
</dbReference>
<evidence type="ECO:0000313" key="5">
    <source>
        <dbReference type="EMBL" id="KAF2159382.1"/>
    </source>
</evidence>
<dbReference type="GeneID" id="54572283"/>
<dbReference type="GO" id="GO:0008270">
    <property type="term" value="F:zinc ion binding"/>
    <property type="evidence" value="ECO:0007669"/>
    <property type="project" value="InterPro"/>
</dbReference>
<dbReference type="Gene3D" id="4.10.240.10">
    <property type="entry name" value="Zn(2)-C6 fungal-type DNA-binding domain"/>
    <property type="match status" value="1"/>
</dbReference>
<name>A0A6A6C0P2_ZASCE</name>
<dbReference type="GO" id="GO:0000981">
    <property type="term" value="F:DNA-binding transcription factor activity, RNA polymerase II-specific"/>
    <property type="evidence" value="ECO:0007669"/>
    <property type="project" value="InterPro"/>
</dbReference>
<dbReference type="PANTHER" id="PTHR37534">
    <property type="entry name" value="TRANSCRIPTIONAL ACTIVATOR PROTEIN UGA3"/>
    <property type="match status" value="1"/>
</dbReference>
<evidence type="ECO:0000256" key="3">
    <source>
        <dbReference type="SAM" id="MobiDB-lite"/>
    </source>
</evidence>
<proteinExistence type="predicted"/>
<dbReference type="PANTHER" id="PTHR37534:SF46">
    <property type="entry name" value="ZN(II)2CYS6 TRANSCRIPTION FACTOR (EUROFUNG)"/>
    <property type="match status" value="1"/>
</dbReference>
<dbReference type="PROSITE" id="PS50048">
    <property type="entry name" value="ZN2_CY6_FUNGAL_2"/>
    <property type="match status" value="1"/>
</dbReference>
<accession>A0A6A6C0P2</accession>
<dbReference type="EMBL" id="ML993638">
    <property type="protein sequence ID" value="KAF2159382.1"/>
    <property type="molecule type" value="Genomic_DNA"/>
</dbReference>
<dbReference type="SUPFAM" id="SSF57701">
    <property type="entry name" value="Zn2/Cys6 DNA-binding domain"/>
    <property type="match status" value="1"/>
</dbReference>
<dbReference type="Pfam" id="PF11951">
    <property type="entry name" value="Fungal_trans_2"/>
    <property type="match status" value="1"/>
</dbReference>
<dbReference type="InterPro" id="IPR001138">
    <property type="entry name" value="Zn2Cys6_DnaBD"/>
</dbReference>
<keyword evidence="6" id="KW-1185">Reference proteome</keyword>
<dbReference type="RefSeq" id="XP_033660271.1">
    <property type="nucleotide sequence ID" value="XM_033819011.1"/>
</dbReference>
<protein>
    <recommendedName>
        <fullName evidence="4">Zn(2)-C6 fungal-type domain-containing protein</fullName>
    </recommendedName>
</protein>
<sequence length="588" mass="65600">MAPSALKSRSGCLTCLARKKKCDEGLPKCSHCQRLGLACISRNAQQVKADITPTNLRNRSSSLQPAVSNGYPAFKTPIEQKLCLESPYVLDVLVSDGLADKSFKSMSLLGRFCTQSRLVREAVVAFAAFGLQDMGEEYYKLSLKSYQSCLSALQNTRAYESEDSKEMDFAIVSIMFLGLLEALSLGNPSASVAHFEMCRKLLASRLKRPAWLQSSECVNTYRMCAECIIYNFATLSPFHEGIGQAASDWEESFNSLFPTDDHAISSFLGGIDFQAIYRIMFSTNVLLHDKGSGANQTNAHPDACQNLWERLDTQEKKANSLYLSMSHKAMAKLYRAKYLVSIHAQRIHLIKVSRPTATPADLTVKLYLSKAMAIIKEQNVCEAWNPALRWPLTILACAAHTDADFDLVMSTMDEMMQKLDPANSKRLQSAQAMLRHFRKGNAWPSLDGWDADVSPNQLKFLLKPQSFDIPQLQHSIGVDKRAAPVPIACINTMQRTNHHARRQAASRHAAIASPPTMCYATLVTWEKCGHFQVMHQMCPIAKQKNPPTFCTTAHEPMSMDLDTSYGVCPDTEKHPPVETRPSTRVRTR</sequence>
<dbReference type="GO" id="GO:0005634">
    <property type="term" value="C:nucleus"/>
    <property type="evidence" value="ECO:0007669"/>
    <property type="project" value="UniProtKB-SubCell"/>
</dbReference>
<dbReference type="OrthoDB" id="3509362at2759"/>
<organism evidence="5 6">
    <name type="scientific">Zasmidium cellare ATCC 36951</name>
    <dbReference type="NCBI Taxonomy" id="1080233"/>
    <lineage>
        <taxon>Eukaryota</taxon>
        <taxon>Fungi</taxon>
        <taxon>Dikarya</taxon>
        <taxon>Ascomycota</taxon>
        <taxon>Pezizomycotina</taxon>
        <taxon>Dothideomycetes</taxon>
        <taxon>Dothideomycetidae</taxon>
        <taxon>Mycosphaerellales</taxon>
        <taxon>Mycosphaerellaceae</taxon>
        <taxon>Zasmidium</taxon>
    </lineage>
</organism>
<gene>
    <name evidence="5" type="ORF">M409DRAFT_71052</name>
</gene>